<evidence type="ECO:0000313" key="1">
    <source>
        <dbReference type="EMBL" id="KAL0942568.1"/>
    </source>
</evidence>
<proteinExistence type="predicted"/>
<name>A0ACC3ZEK2_COLTU</name>
<dbReference type="EMBL" id="VUJX02000001">
    <property type="protein sequence ID" value="KAL0942568.1"/>
    <property type="molecule type" value="Genomic_DNA"/>
</dbReference>
<reference evidence="1 2" key="1">
    <citation type="journal article" date="2020" name="Phytopathology">
        <title>Genome Sequence Resources of Colletotrichum truncatum, C. plurivorum, C. musicola, and C. sojae: Four Species Pathogenic to Soybean (Glycine max).</title>
        <authorList>
            <person name="Rogerio F."/>
            <person name="Boufleur T.R."/>
            <person name="Ciampi-Guillardi M."/>
            <person name="Sukno S.A."/>
            <person name="Thon M.R."/>
            <person name="Massola Junior N.S."/>
            <person name="Baroncelli R."/>
        </authorList>
    </citation>
    <scope>NUCLEOTIDE SEQUENCE [LARGE SCALE GENOMIC DNA]</scope>
    <source>
        <strain evidence="1 2">CMES1059</strain>
    </source>
</reference>
<evidence type="ECO:0000313" key="2">
    <source>
        <dbReference type="Proteomes" id="UP000805649"/>
    </source>
</evidence>
<dbReference type="Proteomes" id="UP000805649">
    <property type="component" value="Unassembled WGS sequence"/>
</dbReference>
<comment type="caution">
    <text evidence="1">The sequence shown here is derived from an EMBL/GenBank/DDBJ whole genome shotgun (WGS) entry which is preliminary data.</text>
</comment>
<keyword evidence="2" id="KW-1185">Reference proteome</keyword>
<protein>
    <submittedName>
        <fullName evidence="1">Mitochondrial metalloendopeptidase</fullName>
    </submittedName>
</protein>
<gene>
    <name evidence="1" type="ORF">CTRU02_200454</name>
</gene>
<organism evidence="1 2">
    <name type="scientific">Colletotrichum truncatum</name>
    <name type="common">Anthracnose fungus</name>
    <name type="synonym">Colletotrichum capsici</name>
    <dbReference type="NCBI Taxonomy" id="5467"/>
    <lineage>
        <taxon>Eukaryota</taxon>
        <taxon>Fungi</taxon>
        <taxon>Dikarya</taxon>
        <taxon>Ascomycota</taxon>
        <taxon>Pezizomycotina</taxon>
        <taxon>Sordariomycetes</taxon>
        <taxon>Hypocreomycetidae</taxon>
        <taxon>Glomerellales</taxon>
        <taxon>Glomerellaceae</taxon>
        <taxon>Colletotrichum</taxon>
        <taxon>Colletotrichum truncatum species complex</taxon>
    </lineage>
</organism>
<accession>A0ACC3ZEK2</accession>
<sequence length="395" mass="44962">MLPLRALLRQPAVRAVICRPPTTRGVFFQPDLLRRTAYGHNATIRSPTYSRLFSQTPHRPVPSHDPRHQIDQHYLQQQYHQNRLQSARPLVTNAGLWRLAKSRGTHSVIVAAFIAAIAFYFYNVQTVPVSGRRRFNCYPEHYVEKVSAEQVRRIVHEVESQGGRFLPSWDPRAQMVARVMRRLIPVSGMEGQEWEVRVIDDPHTLNAFVLPGGKVFVHSGILRVTKNEHGLAAVLGHEIAHNLAEHVGERMSSSIGPNILLGSLVLLSGMFPPAIILVQYLGSGLMDLLFTRPMGRLQESEADYIGLMLMAEACYDPREAVSFWQRMDWAAKRGQAEEIPEFLSTHPSNEHRIEKCREWMPKAIEKWEASDCKGTASFANMFRRALDRGNMIVEF</sequence>